<feature type="transmembrane region" description="Helical" evidence="1">
    <location>
        <begin position="48"/>
        <end position="69"/>
    </location>
</feature>
<keyword evidence="1" id="KW-0812">Transmembrane</keyword>
<protein>
    <recommendedName>
        <fullName evidence="4">DUF3100 domain-containing protein</fullName>
    </recommendedName>
</protein>
<feature type="transmembrane region" description="Helical" evidence="1">
    <location>
        <begin position="229"/>
        <end position="254"/>
    </location>
</feature>
<evidence type="ECO:0000313" key="3">
    <source>
        <dbReference type="Proteomes" id="UP000251717"/>
    </source>
</evidence>
<feature type="transmembrane region" description="Helical" evidence="1">
    <location>
        <begin position="266"/>
        <end position="287"/>
    </location>
</feature>
<keyword evidence="1" id="KW-0472">Membrane</keyword>
<dbReference type="EMBL" id="MZGS01000020">
    <property type="protein sequence ID" value="PWB87434.1"/>
    <property type="molecule type" value="Genomic_DNA"/>
</dbReference>
<sequence length="311" mass="34273">MYLKIWDIINIYFGVVFIPDGKNDGHVEHLYREKTDKRILKRNPWRDYRLHITVLILVVIAELIGTIKIPITKDVAITIMPLIYTIILGLAFYLIKPIKWIGRKQARIAEGAMMLFIGVLIAKLAVSSGQSISLIFDMGPALILQELGHLATILVLPIALLLGFKKEAIGMTNSIGREPNVAVVVDKYGFNSPESRGVFAIFIIGTVIGTIFISFLVTMSLSFLPLHPYAFAMASGVGSASMNAAAIGPTLAAFPGMETQIEAFAGFSNLLSFCVGIYIVIFVALPLTEKIYNWLEPKIGKDSIMPKKEDE</sequence>
<dbReference type="Proteomes" id="UP000251717">
    <property type="component" value="Unassembled WGS sequence"/>
</dbReference>
<evidence type="ECO:0000256" key="1">
    <source>
        <dbReference type="SAM" id="Phobius"/>
    </source>
</evidence>
<reference evidence="2 3" key="1">
    <citation type="submission" date="2017-03" db="EMBL/GenBank/DDBJ databases">
        <title>Genome sequence of Methanobrevibacter thaueri.</title>
        <authorList>
            <person name="Poehlein A."/>
            <person name="Seedorf H."/>
            <person name="Daniel R."/>
        </authorList>
    </citation>
    <scope>NUCLEOTIDE SEQUENCE [LARGE SCALE GENOMIC DNA]</scope>
    <source>
        <strain evidence="2 3">DSM 11995</strain>
    </source>
</reference>
<evidence type="ECO:0000313" key="2">
    <source>
        <dbReference type="EMBL" id="PWB87434.1"/>
    </source>
</evidence>
<name>A0A315XNI2_9EURY</name>
<dbReference type="Pfam" id="PF11299">
    <property type="entry name" value="DUF3100"/>
    <property type="match status" value="1"/>
</dbReference>
<dbReference type="InterPro" id="IPR021450">
    <property type="entry name" value="DUF3100"/>
</dbReference>
<proteinExistence type="predicted"/>
<dbReference type="AlphaFoldDB" id="A0A315XNI2"/>
<keyword evidence="1" id="KW-1133">Transmembrane helix</keyword>
<comment type="caution">
    <text evidence="2">The sequence shown here is derived from an EMBL/GenBank/DDBJ whole genome shotgun (WGS) entry which is preliminary data.</text>
</comment>
<accession>A0A315XNI2</accession>
<feature type="transmembrane region" description="Helical" evidence="1">
    <location>
        <begin position="197"/>
        <end position="217"/>
    </location>
</feature>
<feature type="transmembrane region" description="Helical" evidence="1">
    <location>
        <begin position="142"/>
        <end position="164"/>
    </location>
</feature>
<organism evidence="2 3">
    <name type="scientific">Methanobrevibacter thaueri</name>
    <dbReference type="NCBI Taxonomy" id="190975"/>
    <lineage>
        <taxon>Archaea</taxon>
        <taxon>Methanobacteriati</taxon>
        <taxon>Methanobacteriota</taxon>
        <taxon>Methanomada group</taxon>
        <taxon>Methanobacteria</taxon>
        <taxon>Methanobacteriales</taxon>
        <taxon>Methanobacteriaceae</taxon>
        <taxon>Methanobrevibacter</taxon>
    </lineage>
</organism>
<gene>
    <name evidence="2" type="ORF">MBBTH_10000</name>
</gene>
<keyword evidence="3" id="KW-1185">Reference proteome</keyword>
<feature type="transmembrane region" description="Helical" evidence="1">
    <location>
        <begin position="115"/>
        <end position="136"/>
    </location>
</feature>
<evidence type="ECO:0008006" key="4">
    <source>
        <dbReference type="Google" id="ProtNLM"/>
    </source>
</evidence>
<feature type="transmembrane region" description="Helical" evidence="1">
    <location>
        <begin position="75"/>
        <end position="95"/>
    </location>
</feature>